<dbReference type="Pfam" id="PF07681">
    <property type="entry name" value="DoxX"/>
    <property type="match status" value="1"/>
</dbReference>
<dbReference type="Proteomes" id="UP000319068">
    <property type="component" value="Chromosome"/>
</dbReference>
<organism evidence="7 10">
    <name type="scientific">Cellulosimicrobium cellulans</name>
    <name type="common">Arthrobacter luteus</name>
    <dbReference type="NCBI Taxonomy" id="1710"/>
    <lineage>
        <taxon>Bacteria</taxon>
        <taxon>Bacillati</taxon>
        <taxon>Actinomycetota</taxon>
        <taxon>Actinomycetes</taxon>
        <taxon>Micrococcales</taxon>
        <taxon>Promicromonosporaceae</taxon>
        <taxon>Cellulosimicrobium</taxon>
    </lineage>
</organism>
<feature type="compositionally biased region" description="Low complexity" evidence="5">
    <location>
        <begin position="1"/>
        <end position="18"/>
    </location>
</feature>
<evidence type="ECO:0000256" key="4">
    <source>
        <dbReference type="ARBA" id="ARBA00023136"/>
    </source>
</evidence>
<proteinExistence type="predicted"/>
<keyword evidence="4 6" id="KW-0472">Membrane</keyword>
<feature type="transmembrane region" description="Helical" evidence="6">
    <location>
        <begin position="79"/>
        <end position="105"/>
    </location>
</feature>
<sequence>MAPTGPAAPSPSTTAPVAEEPRRAAARRLREGLCERLAVWSVPALRVALGLVFLGFGVLKFFPGASPAEQIVRRTVEALTFGLVDGTAAVVLTAVVETAVGLALLTGRALRAGLVVLAVTLAGVLSPVALFPGDLFGDGMTLMGQYVLKDVVLVAAAGVVAAATLGARFTLAAAEPARAPAA</sequence>
<dbReference type="EMBL" id="BSTG01000001">
    <property type="protein sequence ID" value="GLY55806.1"/>
    <property type="molecule type" value="Genomic_DNA"/>
</dbReference>
<feature type="transmembrane region" description="Helical" evidence="6">
    <location>
        <begin position="151"/>
        <end position="171"/>
    </location>
</feature>
<keyword evidence="9" id="KW-1185">Reference proteome</keyword>
<dbReference type="EMBL" id="CP041694">
    <property type="protein sequence ID" value="QDP74576.1"/>
    <property type="molecule type" value="Genomic_DNA"/>
</dbReference>
<evidence type="ECO:0000313" key="7">
    <source>
        <dbReference type="EMBL" id="GLY55806.1"/>
    </source>
</evidence>
<keyword evidence="2 6" id="KW-0812">Transmembrane</keyword>
<evidence type="ECO:0000256" key="2">
    <source>
        <dbReference type="ARBA" id="ARBA00022692"/>
    </source>
</evidence>
<feature type="transmembrane region" description="Helical" evidence="6">
    <location>
        <begin position="112"/>
        <end position="131"/>
    </location>
</feature>
<reference evidence="8 9" key="1">
    <citation type="submission" date="2019-07" db="EMBL/GenBank/DDBJ databases">
        <title>Complete Genome Sequence and Methylome Analysis of Arthrobacter luteus NEB113.</title>
        <authorList>
            <person name="Fomenkov A."/>
            <person name="Anton B.P."/>
            <person name="Vincze T."/>
            <person name="Roberts R.J."/>
        </authorList>
    </citation>
    <scope>NUCLEOTIDE SEQUENCE [LARGE SCALE GENOMIC DNA]</scope>
    <source>
        <strain evidence="8 9">NEB113</strain>
    </source>
</reference>
<evidence type="ECO:0000256" key="5">
    <source>
        <dbReference type="SAM" id="MobiDB-lite"/>
    </source>
</evidence>
<keyword evidence="3 6" id="KW-1133">Transmembrane helix</keyword>
<reference evidence="7" key="2">
    <citation type="submission" date="2023-03" db="EMBL/GenBank/DDBJ databases">
        <title>Cellulosimicrobium cellulans NBRC 103059.</title>
        <authorList>
            <person name="Ichikawa N."/>
            <person name="Sato H."/>
            <person name="Tonouchi N."/>
        </authorList>
    </citation>
    <scope>NUCLEOTIDE SEQUENCE</scope>
    <source>
        <strain evidence="7">NBRC 103059</strain>
    </source>
</reference>
<protein>
    <submittedName>
        <fullName evidence="8">DoxX family membrane protein</fullName>
    </submittedName>
</protein>
<dbReference type="InterPro" id="IPR032808">
    <property type="entry name" value="DoxX"/>
</dbReference>
<dbReference type="RefSeq" id="WP_137279798.1">
    <property type="nucleotide sequence ID" value="NZ_BSTG01000001.1"/>
</dbReference>
<dbReference type="GO" id="GO:0016020">
    <property type="term" value="C:membrane"/>
    <property type="evidence" value="ECO:0007669"/>
    <property type="project" value="UniProtKB-SubCell"/>
</dbReference>
<name>A0AAV5P3L7_CELCE</name>
<evidence type="ECO:0000256" key="6">
    <source>
        <dbReference type="SAM" id="Phobius"/>
    </source>
</evidence>
<evidence type="ECO:0000313" key="10">
    <source>
        <dbReference type="Proteomes" id="UP001165168"/>
    </source>
</evidence>
<feature type="region of interest" description="Disordered" evidence="5">
    <location>
        <begin position="1"/>
        <end position="21"/>
    </location>
</feature>
<gene>
    <name evidence="7" type="ORF">Ccel01_04080</name>
    <name evidence="8" type="ORF">FOG94_04820</name>
</gene>
<accession>A0AAV5P3L7</accession>
<evidence type="ECO:0000313" key="9">
    <source>
        <dbReference type="Proteomes" id="UP000319068"/>
    </source>
</evidence>
<evidence type="ECO:0000256" key="1">
    <source>
        <dbReference type="ARBA" id="ARBA00004141"/>
    </source>
</evidence>
<evidence type="ECO:0000256" key="3">
    <source>
        <dbReference type="ARBA" id="ARBA00022989"/>
    </source>
</evidence>
<comment type="subcellular location">
    <subcellularLocation>
        <location evidence="1">Membrane</location>
        <topology evidence="1">Multi-pass membrane protein</topology>
    </subcellularLocation>
</comment>
<dbReference type="Proteomes" id="UP001165168">
    <property type="component" value="Unassembled WGS sequence"/>
</dbReference>
<evidence type="ECO:0000313" key="8">
    <source>
        <dbReference type="EMBL" id="QDP74576.1"/>
    </source>
</evidence>
<dbReference type="AlphaFoldDB" id="A0AAV5P3L7"/>
<feature type="transmembrane region" description="Helical" evidence="6">
    <location>
        <begin position="37"/>
        <end position="59"/>
    </location>
</feature>